<name>W4QIT4_9BACI</name>
<evidence type="ECO:0000256" key="5">
    <source>
        <dbReference type="ARBA" id="ARBA00023125"/>
    </source>
</evidence>
<dbReference type="PANTHER" id="PTHR35807:SF2">
    <property type="entry name" value="TRANSCRIPTIONAL ACTIVATOR DOMAIN"/>
    <property type="match status" value="1"/>
</dbReference>
<dbReference type="PANTHER" id="PTHR35807">
    <property type="entry name" value="TRANSCRIPTIONAL REGULATOR REDD-RELATED"/>
    <property type="match status" value="1"/>
</dbReference>
<comment type="subcellular location">
    <subcellularLocation>
        <location evidence="1">Cytoplasm</location>
    </subcellularLocation>
</comment>
<evidence type="ECO:0000256" key="4">
    <source>
        <dbReference type="ARBA" id="ARBA00023015"/>
    </source>
</evidence>
<dbReference type="InterPro" id="IPR005158">
    <property type="entry name" value="BTAD"/>
</dbReference>
<dbReference type="STRING" id="1236971.JCM9152_3320"/>
<dbReference type="Pfam" id="PF00486">
    <property type="entry name" value="Trans_reg_C"/>
    <property type="match status" value="1"/>
</dbReference>
<dbReference type="InterPro" id="IPR011006">
    <property type="entry name" value="CheY-like_superfamily"/>
</dbReference>
<dbReference type="InterPro" id="IPR011990">
    <property type="entry name" value="TPR-like_helical_dom_sf"/>
</dbReference>
<reference evidence="11" key="1">
    <citation type="journal article" date="2014" name="Genome Announc.">
        <title>Draft Genome Sequences of Three Alkaliphilic Bacillus Strains, Bacillus wakoensis JCM 9140T, Bacillus akibai JCM 9157T, and Bacillus hemicellulosilyticus JCM 9152T.</title>
        <authorList>
            <person name="Yuki M."/>
            <person name="Oshima K."/>
            <person name="Suda W."/>
            <person name="Oshida Y."/>
            <person name="Kitamura K."/>
            <person name="Iida T."/>
            <person name="Hattori M."/>
            <person name="Ohkuma M."/>
        </authorList>
    </citation>
    <scope>NUCLEOTIDE SEQUENCE [LARGE SCALE GENOMIC DNA]</scope>
    <source>
        <strain evidence="11">JCM 9152</strain>
    </source>
</reference>
<evidence type="ECO:0000256" key="8">
    <source>
        <dbReference type="PROSITE-ProRule" id="PRU01091"/>
    </source>
</evidence>
<dbReference type="Gene3D" id="1.10.10.10">
    <property type="entry name" value="Winged helix-like DNA-binding domain superfamily/Winged helix DNA-binding domain"/>
    <property type="match status" value="1"/>
</dbReference>
<dbReference type="GO" id="GO:0003677">
    <property type="term" value="F:DNA binding"/>
    <property type="evidence" value="ECO:0007669"/>
    <property type="project" value="UniProtKB-UniRule"/>
</dbReference>
<accession>W4QIT4</accession>
<dbReference type="RefSeq" id="WP_035345915.1">
    <property type="nucleotide sequence ID" value="NZ_BAUU01000024.1"/>
</dbReference>
<dbReference type="GO" id="GO:0000160">
    <property type="term" value="P:phosphorelay signal transduction system"/>
    <property type="evidence" value="ECO:0007669"/>
    <property type="project" value="UniProtKB-KW"/>
</dbReference>
<dbReference type="GO" id="GO:0006355">
    <property type="term" value="P:regulation of DNA-templated transcription"/>
    <property type="evidence" value="ECO:0007669"/>
    <property type="project" value="InterPro"/>
</dbReference>
<gene>
    <name evidence="11" type="ORF">JCM9152_3320</name>
</gene>
<feature type="domain" description="Response regulatory" evidence="9">
    <location>
        <begin position="3"/>
        <end position="117"/>
    </location>
</feature>
<keyword evidence="3" id="KW-0902">Two-component regulatory system</keyword>
<dbReference type="EMBL" id="BAUU01000024">
    <property type="protein sequence ID" value="GAE31827.1"/>
    <property type="molecule type" value="Genomic_DNA"/>
</dbReference>
<feature type="modified residue" description="4-aspartylphosphate" evidence="7">
    <location>
        <position position="54"/>
    </location>
</feature>
<organism evidence="11 12">
    <name type="scientific">Halalkalibacter hemicellulosilyticusJCM 9152</name>
    <dbReference type="NCBI Taxonomy" id="1236971"/>
    <lineage>
        <taxon>Bacteria</taxon>
        <taxon>Bacillati</taxon>
        <taxon>Bacillota</taxon>
        <taxon>Bacilli</taxon>
        <taxon>Bacillales</taxon>
        <taxon>Bacillaceae</taxon>
        <taxon>Halalkalibacter</taxon>
    </lineage>
</organism>
<keyword evidence="4" id="KW-0805">Transcription regulation</keyword>
<evidence type="ECO:0000313" key="11">
    <source>
        <dbReference type="EMBL" id="GAE31827.1"/>
    </source>
</evidence>
<proteinExistence type="inferred from homology"/>
<dbReference type="Gene3D" id="3.40.50.2300">
    <property type="match status" value="1"/>
</dbReference>
<dbReference type="InterPro" id="IPR001789">
    <property type="entry name" value="Sig_transdc_resp-reg_receiver"/>
</dbReference>
<dbReference type="PROSITE" id="PS51755">
    <property type="entry name" value="OMPR_PHOB"/>
    <property type="match status" value="1"/>
</dbReference>
<sequence>MIRAILIDDEPLAIQVLERKLEETGEYEIVATFQSELEWKGSIDDLQYDVAFVDIQLVGSNGLNLVREMQATNKESLCIFVTAYEEYAVNAFEINVLDYLLKPVSTNRLKTTTERIHNELELRGLKAMEEKAHSIQINLFQEFSVYYEKKLVHWKTSKVKELFAYLLTYHNQYVERDMIIEALWPGEDYQKSKRHLHTCMYHLRKKLKSIGFDHAVTFLDKRYLLQIETSTDVDEWKKAMNDLHEQPDSVEPFNRVLTLYTGKYLERDDYEWAKERMQAHHFQMISVMVKMKNYYSDREQLEETSQCLNVLMKEDPYSEELVQEMMGILRRMGRRADAVSLYEAFAERLQTDLQLKPSARLRAFSKGI</sequence>
<evidence type="ECO:0000256" key="7">
    <source>
        <dbReference type="PROSITE-ProRule" id="PRU00169"/>
    </source>
</evidence>
<dbReference type="SUPFAM" id="SSF46894">
    <property type="entry name" value="C-terminal effector domain of the bipartite response regulators"/>
    <property type="match status" value="1"/>
</dbReference>
<dbReference type="InterPro" id="IPR001867">
    <property type="entry name" value="OmpR/PhoB-type_DNA-bd"/>
</dbReference>
<dbReference type="Pfam" id="PF00072">
    <property type="entry name" value="Response_reg"/>
    <property type="match status" value="1"/>
</dbReference>
<keyword evidence="7" id="KW-0597">Phosphoprotein</keyword>
<dbReference type="Proteomes" id="UP000018895">
    <property type="component" value="Unassembled WGS sequence"/>
</dbReference>
<comment type="caution">
    <text evidence="11">The sequence shown here is derived from an EMBL/GenBank/DDBJ whole genome shotgun (WGS) entry which is preliminary data.</text>
</comment>
<dbReference type="Gene3D" id="1.25.40.10">
    <property type="entry name" value="Tetratricopeptide repeat domain"/>
    <property type="match status" value="1"/>
</dbReference>
<evidence type="ECO:0000259" key="9">
    <source>
        <dbReference type="PROSITE" id="PS50110"/>
    </source>
</evidence>
<dbReference type="SMART" id="SM01043">
    <property type="entry name" value="BTAD"/>
    <property type="match status" value="1"/>
</dbReference>
<dbReference type="SUPFAM" id="SSF52172">
    <property type="entry name" value="CheY-like"/>
    <property type="match status" value="1"/>
</dbReference>
<dbReference type="InterPro" id="IPR036388">
    <property type="entry name" value="WH-like_DNA-bd_sf"/>
</dbReference>
<protein>
    <submittedName>
        <fullName evidence="11">DNA-binding response regulator</fullName>
    </submittedName>
</protein>
<evidence type="ECO:0000313" key="12">
    <source>
        <dbReference type="Proteomes" id="UP000018895"/>
    </source>
</evidence>
<dbReference type="InterPro" id="IPR051677">
    <property type="entry name" value="AfsR-DnrI-RedD_regulator"/>
</dbReference>
<dbReference type="OrthoDB" id="3190595at2"/>
<keyword evidence="12" id="KW-1185">Reference proteome</keyword>
<evidence type="ECO:0000259" key="10">
    <source>
        <dbReference type="PROSITE" id="PS51755"/>
    </source>
</evidence>
<evidence type="ECO:0000256" key="6">
    <source>
        <dbReference type="ARBA" id="ARBA00023163"/>
    </source>
</evidence>
<evidence type="ECO:0000256" key="1">
    <source>
        <dbReference type="ARBA" id="ARBA00004496"/>
    </source>
</evidence>
<keyword evidence="6" id="KW-0804">Transcription</keyword>
<dbReference type="AlphaFoldDB" id="W4QIT4"/>
<dbReference type="SMART" id="SM00448">
    <property type="entry name" value="REC"/>
    <property type="match status" value="1"/>
</dbReference>
<feature type="domain" description="OmpR/PhoB-type" evidence="10">
    <location>
        <begin position="127"/>
        <end position="227"/>
    </location>
</feature>
<dbReference type="GO" id="GO:0005737">
    <property type="term" value="C:cytoplasm"/>
    <property type="evidence" value="ECO:0007669"/>
    <property type="project" value="UniProtKB-SubCell"/>
</dbReference>
<dbReference type="Pfam" id="PF03704">
    <property type="entry name" value="BTAD"/>
    <property type="match status" value="1"/>
</dbReference>
<feature type="DNA-binding region" description="OmpR/PhoB-type" evidence="8">
    <location>
        <begin position="127"/>
        <end position="227"/>
    </location>
</feature>
<evidence type="ECO:0000256" key="2">
    <source>
        <dbReference type="ARBA" id="ARBA00005820"/>
    </source>
</evidence>
<dbReference type="SUPFAM" id="SSF48452">
    <property type="entry name" value="TPR-like"/>
    <property type="match status" value="1"/>
</dbReference>
<keyword evidence="5 8" id="KW-0238">DNA-binding</keyword>
<dbReference type="InterPro" id="IPR016032">
    <property type="entry name" value="Sig_transdc_resp-reg_C-effctor"/>
</dbReference>
<evidence type="ECO:0000256" key="3">
    <source>
        <dbReference type="ARBA" id="ARBA00023012"/>
    </source>
</evidence>
<dbReference type="PROSITE" id="PS50110">
    <property type="entry name" value="RESPONSE_REGULATORY"/>
    <property type="match status" value="1"/>
</dbReference>
<comment type="similarity">
    <text evidence="2">Belongs to the AfsR/DnrI/RedD regulatory family.</text>
</comment>